<dbReference type="AlphaFoldDB" id="A0A0M1P142"/>
<dbReference type="EMBL" id="LIUT01000001">
    <property type="protein sequence ID" value="KOR88102.1"/>
    <property type="molecule type" value="Genomic_DNA"/>
</dbReference>
<proteinExistence type="predicted"/>
<protein>
    <submittedName>
        <fullName evidence="1">Uncharacterized protein</fullName>
    </submittedName>
</protein>
<organism evidence="1 2">
    <name type="scientific">Paenibacillus solani</name>
    <dbReference type="NCBI Taxonomy" id="1705565"/>
    <lineage>
        <taxon>Bacteria</taxon>
        <taxon>Bacillati</taxon>
        <taxon>Bacillota</taxon>
        <taxon>Bacilli</taxon>
        <taxon>Bacillales</taxon>
        <taxon>Paenibacillaceae</taxon>
        <taxon>Paenibacillus</taxon>
    </lineage>
</organism>
<keyword evidence="2" id="KW-1185">Reference proteome</keyword>
<reference evidence="2" key="1">
    <citation type="submission" date="2015-08" db="EMBL/GenBank/DDBJ databases">
        <title>Genome sequencing project for genomic taxonomy and phylogenomics of Bacillus-like bacteria.</title>
        <authorList>
            <person name="Liu B."/>
            <person name="Wang J."/>
            <person name="Zhu Y."/>
            <person name="Liu G."/>
            <person name="Chen Q."/>
            <person name="Chen Z."/>
            <person name="Lan J."/>
            <person name="Che J."/>
            <person name="Ge C."/>
            <person name="Shi H."/>
            <person name="Pan Z."/>
            <person name="Liu X."/>
        </authorList>
    </citation>
    <scope>NUCLEOTIDE SEQUENCE [LARGE SCALE GENOMIC DNA]</scope>
    <source>
        <strain evidence="2">FJAT-22460</strain>
    </source>
</reference>
<evidence type="ECO:0000313" key="2">
    <source>
        <dbReference type="Proteomes" id="UP000036932"/>
    </source>
</evidence>
<gene>
    <name evidence="1" type="ORF">AM231_02390</name>
</gene>
<dbReference type="RefSeq" id="WP_054401203.1">
    <property type="nucleotide sequence ID" value="NZ_LIUT01000001.1"/>
</dbReference>
<accession>A0A0M1P142</accession>
<dbReference type="PATRIC" id="fig|1705565.3.peg.2345"/>
<comment type="caution">
    <text evidence="1">The sequence shown here is derived from an EMBL/GenBank/DDBJ whole genome shotgun (WGS) entry which is preliminary data.</text>
</comment>
<evidence type="ECO:0000313" key="1">
    <source>
        <dbReference type="EMBL" id="KOR88102.1"/>
    </source>
</evidence>
<sequence>MAFPVYIRVTPPIHIHTTRHSIRSTHSLRTTQGTLYILDTAMDTDHGIRAGLAMDTVHGSQADMDMDQVLDIRADLEVPDMGREADRDNATNGSQVFQ</sequence>
<name>A0A0M1P142_9BACL</name>
<dbReference type="Proteomes" id="UP000036932">
    <property type="component" value="Unassembled WGS sequence"/>
</dbReference>